<dbReference type="Pfam" id="PF02373">
    <property type="entry name" value="JmjC"/>
    <property type="match status" value="1"/>
</dbReference>
<feature type="domain" description="JmjC" evidence="6">
    <location>
        <begin position="170"/>
        <end position="344"/>
    </location>
</feature>
<evidence type="ECO:0000256" key="2">
    <source>
        <dbReference type="ARBA" id="ARBA00023015"/>
    </source>
</evidence>
<feature type="compositionally biased region" description="Basic and acidic residues" evidence="5">
    <location>
        <begin position="936"/>
        <end position="945"/>
    </location>
</feature>
<gene>
    <name evidence="7" type="ORF">PISL3812_02593</name>
</gene>
<evidence type="ECO:0000256" key="1">
    <source>
        <dbReference type="ARBA" id="ARBA00004123"/>
    </source>
</evidence>
<organism evidence="7 8">
    <name type="scientific">Talaromyces islandicus</name>
    <name type="common">Penicillium islandicum</name>
    <dbReference type="NCBI Taxonomy" id="28573"/>
    <lineage>
        <taxon>Eukaryota</taxon>
        <taxon>Fungi</taxon>
        <taxon>Dikarya</taxon>
        <taxon>Ascomycota</taxon>
        <taxon>Pezizomycotina</taxon>
        <taxon>Eurotiomycetes</taxon>
        <taxon>Eurotiomycetidae</taxon>
        <taxon>Eurotiales</taxon>
        <taxon>Trichocomaceae</taxon>
        <taxon>Talaromyces</taxon>
        <taxon>Talaromyces sect. Islandici</taxon>
    </lineage>
</organism>
<dbReference type="GO" id="GO:0005634">
    <property type="term" value="C:nucleus"/>
    <property type="evidence" value="ECO:0007669"/>
    <property type="project" value="UniProtKB-SubCell"/>
</dbReference>
<feature type="region of interest" description="Disordered" evidence="5">
    <location>
        <begin position="544"/>
        <end position="573"/>
    </location>
</feature>
<dbReference type="AlphaFoldDB" id="A0A0U1LR40"/>
<reference evidence="7 8" key="1">
    <citation type="submission" date="2015-04" db="EMBL/GenBank/DDBJ databases">
        <authorList>
            <person name="Syromyatnikov M.Y."/>
            <person name="Popov V.N."/>
        </authorList>
    </citation>
    <scope>NUCLEOTIDE SEQUENCE [LARGE SCALE GENOMIC DNA]</scope>
    <source>
        <strain evidence="7">WF-38-12</strain>
    </source>
</reference>
<evidence type="ECO:0000313" key="8">
    <source>
        <dbReference type="Proteomes" id="UP000054383"/>
    </source>
</evidence>
<dbReference type="SMART" id="SM00558">
    <property type="entry name" value="JmjC"/>
    <property type="match status" value="1"/>
</dbReference>
<sequence length="962" mass="109260">MPANRAKAVFEPIPPDIDVPALVEATPNFEFVVRINWAAIEEQGLDNFERLIRLHVVIGGKPLVVEGYDEILEKWIFAERWLRDNYGTKTENARNLGAKSNLPLTIGHYLSNMHMLTEQWNPSTFADPNRQRIYLKDIDCPPVWHEKLKEIFPPFLTYLNESTHGPSELDSNPHGFASTPRPSIARAGDLMSCLPPEMRAENLMCYIGHEGTYTPCHQEMCGTIGHNIMVEASTGGFEHGKRTKPGSSIWFMTETEDRHLVSEYWSSLLGHDIDLEDHFAQIRAWKAAPFTTYVVEQKVGDFILIPPLAPHQVWNRGTRTMKVAWNRTTVDTLELALNEALPRAKTVCRDEQYKNKAIIYFSLQRYSKLLSAADQNHMDGLKIRQLRKDFRKLFNLFTQVLVSETFDDKIPQKKAVEYLPFDSNVTCSYCRCNIFNRFLTCPHCVGKFANGEEDCYDVCMECYARGRSCACTSNLKWVEQFPWSELTENHERWWKQILAFSNQDKREEKDRRTALETELRGLGHRTLAAICQLELGRRPWVDITKPQPDRIDDDNDDDAENEDYDERTAKRKKMQRMEKLSKDHGRCHICKTLEPNWKLASCGHCGSNYCYGSLFRAFEMMPQSVMETIRWKCPKCNKICSCGACRRKTTTKPYEPKGLLLGHDTRKVADVRSVEALVNFSHSNIGWLKKAGDGSDSTRRLQRHQAEAERAKMRGAIAGEEDEVIENENYRGLNPQANVYDGIPIDPALDAMAGQTLNHVPSGSLPQVSSQAQQLQAENAMARFFEDASGIRFEIPIDDPSLSNTPPEEDMGDVLTGPGLPLPINPVNGNTSGSGFGAVNNIPPPTGSFQNGQNRLLVRLKVGRNRMEMVLNRNGGATGAHRALPVSYAPIIIESDVAFHGQSAPQTWEQQQQPKAKRRRGEKDRDYKIRKAPKPRGSDRLEKPKRAGRVNYFEEISDLSDS</sequence>
<evidence type="ECO:0000259" key="6">
    <source>
        <dbReference type="PROSITE" id="PS51184"/>
    </source>
</evidence>
<evidence type="ECO:0000256" key="3">
    <source>
        <dbReference type="ARBA" id="ARBA00023163"/>
    </source>
</evidence>
<comment type="subcellular location">
    <subcellularLocation>
        <location evidence="1">Nucleus</location>
    </subcellularLocation>
</comment>
<dbReference type="Proteomes" id="UP000054383">
    <property type="component" value="Unassembled WGS sequence"/>
</dbReference>
<protein>
    <recommendedName>
        <fullName evidence="6">JmjC domain-containing protein</fullName>
    </recommendedName>
</protein>
<keyword evidence="8" id="KW-1185">Reference proteome</keyword>
<dbReference type="Gene3D" id="2.60.120.650">
    <property type="entry name" value="Cupin"/>
    <property type="match status" value="1"/>
</dbReference>
<accession>A0A0U1LR40</accession>
<keyword evidence="3" id="KW-0804">Transcription</keyword>
<dbReference type="SUPFAM" id="SSF51197">
    <property type="entry name" value="Clavaminate synthase-like"/>
    <property type="match status" value="1"/>
</dbReference>
<feature type="region of interest" description="Disordered" evidence="5">
    <location>
        <begin position="902"/>
        <end position="949"/>
    </location>
</feature>
<evidence type="ECO:0000256" key="4">
    <source>
        <dbReference type="ARBA" id="ARBA00023242"/>
    </source>
</evidence>
<feature type="compositionally biased region" description="Polar residues" evidence="5">
    <location>
        <begin position="903"/>
        <end position="914"/>
    </location>
</feature>
<keyword evidence="2" id="KW-0805">Transcription regulation</keyword>
<proteinExistence type="predicted"/>
<dbReference type="Pfam" id="PF10497">
    <property type="entry name" value="zf-4CXXC_R1"/>
    <property type="match status" value="1"/>
</dbReference>
<evidence type="ECO:0000256" key="5">
    <source>
        <dbReference type="SAM" id="MobiDB-lite"/>
    </source>
</evidence>
<name>A0A0U1LR40_TALIS</name>
<dbReference type="OrthoDB" id="298344at2759"/>
<dbReference type="InterPro" id="IPR003347">
    <property type="entry name" value="JmjC_dom"/>
</dbReference>
<evidence type="ECO:0000313" key="7">
    <source>
        <dbReference type="EMBL" id="CRG85541.1"/>
    </source>
</evidence>
<dbReference type="EMBL" id="CVMT01000002">
    <property type="protein sequence ID" value="CRG85541.1"/>
    <property type="molecule type" value="Genomic_DNA"/>
</dbReference>
<dbReference type="PROSITE" id="PS51184">
    <property type="entry name" value="JMJC"/>
    <property type="match status" value="1"/>
</dbReference>
<dbReference type="InterPro" id="IPR018866">
    <property type="entry name" value="Znf-4CXXC_R1"/>
</dbReference>
<dbReference type="STRING" id="28573.A0A0U1LR40"/>
<keyword evidence="4" id="KW-0539">Nucleus</keyword>
<feature type="compositionally biased region" description="Acidic residues" evidence="5">
    <location>
        <begin position="551"/>
        <end position="565"/>
    </location>
</feature>
<dbReference type="OMA" id="WLKDNHG"/>